<evidence type="ECO:0000256" key="3">
    <source>
        <dbReference type="ARBA" id="ARBA00022723"/>
    </source>
</evidence>
<dbReference type="InterPro" id="IPR023885">
    <property type="entry name" value="4Fe4S-binding_SPASM_dom"/>
</dbReference>
<dbReference type="InterPro" id="IPR058240">
    <property type="entry name" value="rSAM_sf"/>
</dbReference>
<dbReference type="CDD" id="cd21109">
    <property type="entry name" value="SPASM"/>
    <property type="match status" value="1"/>
</dbReference>
<protein>
    <submittedName>
        <fullName evidence="8">Radical SAM/SPASM domain-containing protein</fullName>
    </submittedName>
</protein>
<accession>A0A5C8ETT7</accession>
<dbReference type="Pfam" id="PF13186">
    <property type="entry name" value="SPASM"/>
    <property type="match status" value="1"/>
</dbReference>
<comment type="cofactor">
    <cofactor evidence="1">
        <name>[4Fe-4S] cluster</name>
        <dbReference type="ChEBI" id="CHEBI:49883"/>
    </cofactor>
</comment>
<dbReference type="EMBL" id="SAXY01000058">
    <property type="protein sequence ID" value="TXJ39640.1"/>
    <property type="molecule type" value="Genomic_DNA"/>
</dbReference>
<evidence type="ECO:0000256" key="1">
    <source>
        <dbReference type="ARBA" id="ARBA00001966"/>
    </source>
</evidence>
<dbReference type="SUPFAM" id="SSF102114">
    <property type="entry name" value="Radical SAM enzymes"/>
    <property type="match status" value="1"/>
</dbReference>
<evidence type="ECO:0000256" key="2">
    <source>
        <dbReference type="ARBA" id="ARBA00022691"/>
    </source>
</evidence>
<dbReference type="GO" id="GO:0051536">
    <property type="term" value="F:iron-sulfur cluster binding"/>
    <property type="evidence" value="ECO:0007669"/>
    <property type="project" value="UniProtKB-KW"/>
</dbReference>
<dbReference type="InterPro" id="IPR050377">
    <property type="entry name" value="Radical_SAM_PqqE_MftC-like"/>
</dbReference>
<dbReference type="PANTHER" id="PTHR11228">
    <property type="entry name" value="RADICAL SAM DOMAIN PROTEIN"/>
    <property type="match status" value="1"/>
</dbReference>
<dbReference type="GO" id="GO:0003824">
    <property type="term" value="F:catalytic activity"/>
    <property type="evidence" value="ECO:0007669"/>
    <property type="project" value="InterPro"/>
</dbReference>
<evidence type="ECO:0000259" key="6">
    <source>
        <dbReference type="Pfam" id="PF04055"/>
    </source>
</evidence>
<dbReference type="PANTHER" id="PTHR11228:SF7">
    <property type="entry name" value="PQQA PEPTIDE CYCLASE"/>
    <property type="match status" value="1"/>
</dbReference>
<dbReference type="InterPro" id="IPR013785">
    <property type="entry name" value="Aldolase_TIM"/>
</dbReference>
<feature type="domain" description="Radical SAM core" evidence="6">
    <location>
        <begin position="54"/>
        <end position="170"/>
    </location>
</feature>
<name>A0A5C8ETT7_BRAPL</name>
<keyword evidence="3" id="KW-0479">Metal-binding</keyword>
<feature type="domain" description="4Fe4S-binding SPASM" evidence="7">
    <location>
        <begin position="217"/>
        <end position="276"/>
    </location>
</feature>
<dbReference type="Gene3D" id="3.20.20.70">
    <property type="entry name" value="Aldolase class I"/>
    <property type="match status" value="1"/>
</dbReference>
<keyword evidence="4" id="KW-0408">Iron</keyword>
<dbReference type="SFLD" id="SFLDS00029">
    <property type="entry name" value="Radical_SAM"/>
    <property type="match status" value="1"/>
</dbReference>
<dbReference type="Pfam" id="PF04055">
    <property type="entry name" value="Radical_SAM"/>
    <property type="match status" value="1"/>
</dbReference>
<evidence type="ECO:0000313" key="8">
    <source>
        <dbReference type="EMBL" id="TXJ39640.1"/>
    </source>
</evidence>
<dbReference type="Proteomes" id="UP000323176">
    <property type="component" value="Unassembled WGS sequence"/>
</dbReference>
<reference evidence="8 9" key="1">
    <citation type="journal article" date="1992" name="Lakartidningen">
        <title>[Penicillin V and not amoxicillin is the first choice preparation in acute otitis].</title>
        <authorList>
            <person name="Kamme C."/>
            <person name="Lundgren K."/>
            <person name="Prellner K."/>
        </authorList>
    </citation>
    <scope>NUCLEOTIDE SEQUENCE [LARGE SCALE GENOMIC DNA]</scope>
    <source>
        <strain evidence="8 9">PC5538III-hc</strain>
    </source>
</reference>
<sequence length="285" mass="33831">MKKIKIFLDALISNIEKYNPDLYRRLVYDGYKKYSYIVNYIKYKDKYFFHGVCVEISTFCNRKCHYCPNKDYETPKKFMDWDTFKLVVSRLQDINFTGLFQYNFFNEPLFDDRLALFAEYVSKNLPKCIQVLVSNGDILNVDKAIELSNAGIDKFVITVHDDNPTNNLKRLQPVKNILKHKMKLQTSQDLYLNNRGGAVDVSNETRKTTYKTCQDIKNLNIMINGDVVLCCQDYFRKYVMGNIKEKDILYIWNSYKEIREELLKNNKARLYICKICLEQDKDEEN</sequence>
<dbReference type="OrthoDB" id="9805809at2"/>
<comment type="caution">
    <text evidence="8">The sequence shown here is derived from an EMBL/GenBank/DDBJ whole genome shotgun (WGS) entry which is preliminary data.</text>
</comment>
<keyword evidence="5" id="KW-0411">Iron-sulfur</keyword>
<evidence type="ECO:0000313" key="9">
    <source>
        <dbReference type="Proteomes" id="UP000323176"/>
    </source>
</evidence>
<dbReference type="AlphaFoldDB" id="A0A5C8ETT7"/>
<gene>
    <name evidence="8" type="ORF">EPJ72_09480</name>
</gene>
<dbReference type="InterPro" id="IPR007197">
    <property type="entry name" value="rSAM"/>
</dbReference>
<keyword evidence="2" id="KW-0949">S-adenosyl-L-methionine</keyword>
<proteinExistence type="predicted"/>
<evidence type="ECO:0000259" key="7">
    <source>
        <dbReference type="Pfam" id="PF13186"/>
    </source>
</evidence>
<evidence type="ECO:0000256" key="5">
    <source>
        <dbReference type="ARBA" id="ARBA00023014"/>
    </source>
</evidence>
<organism evidence="8 9">
    <name type="scientific">Brachyspira pilosicoli</name>
    <name type="common">Serpulina pilosicoli</name>
    <dbReference type="NCBI Taxonomy" id="52584"/>
    <lineage>
        <taxon>Bacteria</taxon>
        <taxon>Pseudomonadati</taxon>
        <taxon>Spirochaetota</taxon>
        <taxon>Spirochaetia</taxon>
        <taxon>Brachyspirales</taxon>
        <taxon>Brachyspiraceae</taxon>
        <taxon>Brachyspira</taxon>
    </lineage>
</organism>
<dbReference type="CDD" id="cd01335">
    <property type="entry name" value="Radical_SAM"/>
    <property type="match status" value="1"/>
</dbReference>
<dbReference type="GO" id="GO:0046872">
    <property type="term" value="F:metal ion binding"/>
    <property type="evidence" value="ECO:0007669"/>
    <property type="project" value="UniProtKB-KW"/>
</dbReference>
<evidence type="ECO:0000256" key="4">
    <source>
        <dbReference type="ARBA" id="ARBA00023004"/>
    </source>
</evidence>